<dbReference type="PATRIC" id="fig|224013.5.peg.4641"/>
<dbReference type="InterPro" id="IPR036736">
    <property type="entry name" value="ACP-like_sf"/>
</dbReference>
<evidence type="ECO:0000313" key="1">
    <source>
        <dbReference type="EMBL" id="ALF54519.1"/>
    </source>
</evidence>
<dbReference type="EMBL" id="CP012036">
    <property type="protein sequence ID" value="ALF54519.1"/>
    <property type="molecule type" value="Genomic_DNA"/>
</dbReference>
<evidence type="ECO:0000313" key="2">
    <source>
        <dbReference type="Proteomes" id="UP000062645"/>
    </source>
</evidence>
<keyword evidence="2" id="KW-1185">Reference proteome</keyword>
<accession>A0A0M4TW94</accession>
<dbReference type="Proteomes" id="UP000062645">
    <property type="component" value="Chromosome"/>
</dbReference>
<sequence>MSFAPFAVRSIILLVSNDIYIKYCIHTENNINFMRFILKKSKQLSDIFQRSDMSDEEFIQNLKLSHELAKKTVNCVRIQLSKAFGVPSEKLYPDDKFIDIISFPCWDWDMIELLFALEETLKIDIDEEQVPDWTAKNITLGQWIVEFLCCNFPESNTIRFI</sequence>
<organism evidence="1 2">
    <name type="scientific">Nostoc piscinale CENA21</name>
    <dbReference type="NCBI Taxonomy" id="224013"/>
    <lineage>
        <taxon>Bacteria</taxon>
        <taxon>Bacillati</taxon>
        <taxon>Cyanobacteriota</taxon>
        <taxon>Cyanophyceae</taxon>
        <taxon>Nostocales</taxon>
        <taxon>Nostocaceae</taxon>
        <taxon>Nostoc</taxon>
    </lineage>
</organism>
<dbReference type="AlphaFoldDB" id="A0A0M4TW94"/>
<dbReference type="KEGG" id="npz:ACX27_19415"/>
<name>A0A0M4TW94_9NOSO</name>
<reference evidence="1 2" key="2">
    <citation type="journal article" date="2016" name="Genome Announc.">
        <title>Draft Genome Sequence of the N2-Fixing Cyanobacterium Nostoc piscinale CENA21, Isolated from the Brazilian Amazon Floodplain.</title>
        <authorList>
            <person name="Leao T."/>
            <person name="Guimaraes P.I."/>
            <person name="de Melo A.G."/>
            <person name="Ramos R.T."/>
            <person name="Leao P.N."/>
            <person name="Silva A."/>
            <person name="Fiore M.F."/>
            <person name="Schneider M.P."/>
        </authorList>
    </citation>
    <scope>NUCLEOTIDE SEQUENCE [LARGE SCALE GENOMIC DNA]</scope>
    <source>
        <strain evidence="1 2">CENA21</strain>
    </source>
</reference>
<proteinExistence type="predicted"/>
<reference evidence="2" key="1">
    <citation type="submission" date="2015-07" db="EMBL/GenBank/DDBJ databases">
        <title>Genome Of Nitrogen-Fixing Cyanobacterium Nostoc piscinale CENA21 From Solimoes/Amazon River Floodplain Sediments And Comparative Genomics To Uncover Biosynthetic Natural Products Potential.</title>
        <authorList>
            <person name="Leao T.F."/>
            <person name="Leao P.N."/>
            <person name="Guimaraes P.I."/>
            <person name="de Melo A.G.C."/>
            <person name="Ramos R.T.J."/>
            <person name="Silva A."/>
            <person name="Fiore M.F."/>
            <person name="Schneider M.P.C."/>
        </authorList>
    </citation>
    <scope>NUCLEOTIDE SEQUENCE [LARGE SCALE GENOMIC DNA]</scope>
    <source>
        <strain evidence="2">CENA21</strain>
    </source>
</reference>
<gene>
    <name evidence="1" type="ORF">ACX27_19415</name>
</gene>
<protein>
    <submittedName>
        <fullName evidence="1">Uncharacterized protein</fullName>
    </submittedName>
</protein>
<dbReference type="Gene3D" id="1.10.1200.10">
    <property type="entry name" value="ACP-like"/>
    <property type="match status" value="1"/>
</dbReference>
<dbReference type="STRING" id="224013.ACX27_19415"/>